<evidence type="ECO:0000313" key="12">
    <source>
        <dbReference type="EMBL" id="PIZ35944.1"/>
    </source>
</evidence>
<evidence type="ECO:0000256" key="3">
    <source>
        <dbReference type="ARBA" id="ARBA00022475"/>
    </source>
</evidence>
<dbReference type="InterPro" id="IPR036197">
    <property type="entry name" value="NarG-like_sf"/>
</dbReference>
<evidence type="ECO:0000256" key="2">
    <source>
        <dbReference type="ARBA" id="ARBA00022448"/>
    </source>
</evidence>
<feature type="transmembrane region" description="Helical" evidence="10">
    <location>
        <begin position="207"/>
        <end position="224"/>
    </location>
</feature>
<evidence type="ECO:0000256" key="9">
    <source>
        <dbReference type="SAM" id="MobiDB-lite"/>
    </source>
</evidence>
<evidence type="ECO:0000256" key="6">
    <source>
        <dbReference type="ARBA" id="ARBA00022989"/>
    </source>
</evidence>
<evidence type="ECO:0000256" key="4">
    <source>
        <dbReference type="ARBA" id="ARBA00022692"/>
    </source>
</evidence>
<feature type="domain" description="NarG-like" evidence="11">
    <location>
        <begin position="121"/>
        <end position="275"/>
    </location>
</feature>
<name>A0A2M7T622_9ACTN</name>
<dbReference type="GO" id="GO:0009055">
    <property type="term" value="F:electron transfer activity"/>
    <property type="evidence" value="ECO:0007669"/>
    <property type="project" value="TreeGrafter"/>
</dbReference>
<dbReference type="InterPro" id="IPR051936">
    <property type="entry name" value="Heme-iron_electron_transfer"/>
</dbReference>
<dbReference type="InterPro" id="IPR023234">
    <property type="entry name" value="NarG-like_domain"/>
</dbReference>
<evidence type="ECO:0000256" key="5">
    <source>
        <dbReference type="ARBA" id="ARBA00022982"/>
    </source>
</evidence>
<feature type="region of interest" description="Disordered" evidence="9">
    <location>
        <begin position="328"/>
        <end position="354"/>
    </location>
</feature>
<comment type="subcellular location">
    <subcellularLocation>
        <location evidence="1">Cell membrane</location>
        <topology evidence="1">Multi-pass membrane protein</topology>
    </subcellularLocation>
</comment>
<evidence type="ECO:0000259" key="11">
    <source>
        <dbReference type="Pfam" id="PF02665"/>
    </source>
</evidence>
<keyword evidence="2" id="KW-0813">Transport</keyword>
<feature type="transmembrane region" description="Helical" evidence="10">
    <location>
        <begin position="32"/>
        <end position="51"/>
    </location>
</feature>
<dbReference type="Pfam" id="PF02665">
    <property type="entry name" value="Nitrate_red_gam"/>
    <property type="match status" value="1"/>
</dbReference>
<dbReference type="Proteomes" id="UP000230956">
    <property type="component" value="Unassembled WGS sequence"/>
</dbReference>
<feature type="transmembrane region" description="Helical" evidence="10">
    <location>
        <begin position="163"/>
        <end position="187"/>
    </location>
</feature>
<sequence length="354" mass="39690">MGALFSFVVVILLILLAYVGVAAVGMQSFFGIVIPYVAVLVFLVGVVYRVIKWGKSPVPFAITTTGGQQKSLEWIKQAKLDNPSSSTGVVGRMALEILLFRSLFRNTKSELRDGRLAYGSGKWLWLAAMAFHWSFLIVLLRHVRLFETPVPSFVNLLESLDGFLQIGAPRLFLTGVILLLAVTYLLLRRFYVRQVRYISLAADYFPLFLIIAVASTGILMRYFFKVDIVSVKELTMGLVSFNPTVPAGVGAIFYVHVFLVSTLFAYFPFSKLMHAGGIYLSPTRNLANDSRAVRHVNPWDYPVKVHTYDEYEDEFREKMIKAGIPVEHYPAPSPEELEKEFGDKDAGVPAGKEE</sequence>
<dbReference type="PANTHER" id="PTHR30598:SF3">
    <property type="entry name" value="RESPIRATORY NITRATE REDUCTASE 1 GAMMA CHAIN"/>
    <property type="match status" value="1"/>
</dbReference>
<keyword evidence="4 10" id="KW-0812">Transmembrane</keyword>
<keyword evidence="7" id="KW-0560">Oxidoreductase</keyword>
<dbReference type="SUPFAM" id="SSF103501">
    <property type="entry name" value="Respiratory nitrate reductase 1 gamma chain"/>
    <property type="match status" value="1"/>
</dbReference>
<dbReference type="EMBL" id="PFNG01000220">
    <property type="protein sequence ID" value="PIZ35944.1"/>
    <property type="molecule type" value="Genomic_DNA"/>
</dbReference>
<keyword evidence="6 10" id="KW-1133">Transmembrane helix</keyword>
<evidence type="ECO:0000256" key="1">
    <source>
        <dbReference type="ARBA" id="ARBA00004651"/>
    </source>
</evidence>
<dbReference type="GO" id="GO:0020037">
    <property type="term" value="F:heme binding"/>
    <property type="evidence" value="ECO:0007669"/>
    <property type="project" value="TreeGrafter"/>
</dbReference>
<feature type="compositionally biased region" description="Basic and acidic residues" evidence="9">
    <location>
        <begin position="339"/>
        <end position="354"/>
    </location>
</feature>
<dbReference type="RefSeq" id="WP_286677639.1">
    <property type="nucleotide sequence ID" value="NZ_MNXI01000020.1"/>
</dbReference>
<protein>
    <submittedName>
        <fullName evidence="12">Menaquinol oxidoreductase</fullName>
    </submittedName>
</protein>
<dbReference type="InterPro" id="IPR047660">
    <property type="entry name" value="DsrM"/>
</dbReference>
<feature type="transmembrane region" description="Helical" evidence="10">
    <location>
        <begin position="123"/>
        <end position="143"/>
    </location>
</feature>
<evidence type="ECO:0000256" key="8">
    <source>
        <dbReference type="ARBA" id="ARBA00023136"/>
    </source>
</evidence>
<keyword evidence="8 10" id="KW-0472">Membrane</keyword>
<evidence type="ECO:0000313" key="13">
    <source>
        <dbReference type="Proteomes" id="UP000230956"/>
    </source>
</evidence>
<accession>A0A2M7T622</accession>
<keyword evidence="3" id="KW-1003">Cell membrane</keyword>
<dbReference type="NCBIfam" id="NF038037">
    <property type="entry name" value="cytob_DsrM"/>
    <property type="match status" value="1"/>
</dbReference>
<organism evidence="12 13">
    <name type="scientific">Candidatus Aquicultor secundus</name>
    <dbReference type="NCBI Taxonomy" id="1973895"/>
    <lineage>
        <taxon>Bacteria</taxon>
        <taxon>Bacillati</taxon>
        <taxon>Actinomycetota</taxon>
        <taxon>Candidatus Aquicultoria</taxon>
        <taxon>Candidatus Aquicultorales</taxon>
        <taxon>Candidatus Aquicultoraceae</taxon>
        <taxon>Candidatus Aquicultor</taxon>
    </lineage>
</organism>
<evidence type="ECO:0000256" key="10">
    <source>
        <dbReference type="SAM" id="Phobius"/>
    </source>
</evidence>
<dbReference type="Gene3D" id="1.20.950.20">
    <property type="entry name" value="Transmembrane di-heme cytochromes, Chain C"/>
    <property type="match status" value="1"/>
</dbReference>
<dbReference type="PANTHER" id="PTHR30598">
    <property type="entry name" value="NITRATE REDUCTASE PRIVATE CHAPERONE, REDOX ENZYME MATURATION PROTEIN REMP FAMILY"/>
    <property type="match status" value="1"/>
</dbReference>
<dbReference type="GO" id="GO:0005886">
    <property type="term" value="C:plasma membrane"/>
    <property type="evidence" value="ECO:0007669"/>
    <property type="project" value="UniProtKB-SubCell"/>
</dbReference>
<dbReference type="GO" id="GO:0019645">
    <property type="term" value="P:anaerobic electron transport chain"/>
    <property type="evidence" value="ECO:0007669"/>
    <property type="project" value="TreeGrafter"/>
</dbReference>
<comment type="caution">
    <text evidence="12">The sequence shown here is derived from an EMBL/GenBank/DDBJ whole genome shotgun (WGS) entry which is preliminary data.</text>
</comment>
<feature type="transmembrane region" description="Helical" evidence="10">
    <location>
        <begin position="244"/>
        <end position="267"/>
    </location>
</feature>
<dbReference type="AlphaFoldDB" id="A0A2M7T622"/>
<keyword evidence="5" id="KW-0249">Electron transport</keyword>
<gene>
    <name evidence="12" type="ORF">COY37_09465</name>
</gene>
<evidence type="ECO:0000256" key="7">
    <source>
        <dbReference type="ARBA" id="ARBA00023002"/>
    </source>
</evidence>
<reference evidence="13" key="1">
    <citation type="submission" date="2017-09" db="EMBL/GenBank/DDBJ databases">
        <title>Depth-based differentiation of microbial function through sediment-hosted aquifers and enrichment of novel symbionts in the deep terrestrial subsurface.</title>
        <authorList>
            <person name="Probst A.J."/>
            <person name="Ladd B."/>
            <person name="Jarett J.K."/>
            <person name="Geller-Mcgrath D.E."/>
            <person name="Sieber C.M.K."/>
            <person name="Emerson J.B."/>
            <person name="Anantharaman K."/>
            <person name="Thomas B.C."/>
            <person name="Malmstrom R."/>
            <person name="Stieglmeier M."/>
            <person name="Klingl A."/>
            <person name="Woyke T."/>
            <person name="Ryan C.M."/>
            <person name="Banfield J.F."/>
        </authorList>
    </citation>
    <scope>NUCLEOTIDE SEQUENCE [LARGE SCALE GENOMIC DNA]</scope>
</reference>
<proteinExistence type="predicted"/>
<dbReference type="GO" id="GO:0008940">
    <property type="term" value="F:nitrate reductase activity"/>
    <property type="evidence" value="ECO:0007669"/>
    <property type="project" value="TreeGrafter"/>
</dbReference>